<dbReference type="EMBL" id="JH636049">
    <property type="protein sequence ID" value="EID56444.1"/>
    <property type="molecule type" value="Genomic_DNA"/>
</dbReference>
<protein>
    <submittedName>
        <fullName evidence="2">Conserved protein containing a Zn-ribbon-like motif</fullName>
    </submittedName>
</protein>
<dbReference type="PANTHER" id="PTHR35525">
    <property type="entry name" value="BLL6575 PROTEIN"/>
    <property type="match status" value="1"/>
</dbReference>
<dbReference type="STRING" id="882086.SacxiDRAFT_4263"/>
<dbReference type="RefSeq" id="WP_006240677.1">
    <property type="nucleotide sequence ID" value="NZ_JH636049.1"/>
</dbReference>
<name>I0V8J1_9PSEU</name>
<accession>I0V8J1</accession>
<dbReference type="Pfam" id="PF07336">
    <property type="entry name" value="ABATE"/>
    <property type="match status" value="1"/>
</dbReference>
<proteinExistence type="predicted"/>
<gene>
    <name evidence="2" type="ORF">SacxiDRAFT_4263</name>
</gene>
<feature type="domain" description="Zinc finger CGNR" evidence="1">
    <location>
        <begin position="141"/>
        <end position="181"/>
    </location>
</feature>
<dbReference type="Pfam" id="PF11706">
    <property type="entry name" value="zf-CGNR"/>
    <property type="match status" value="1"/>
</dbReference>
<dbReference type="Gene3D" id="1.10.3300.10">
    <property type="entry name" value="Jann2411-like domain"/>
    <property type="match status" value="1"/>
</dbReference>
<organism evidence="2 3">
    <name type="scientific">Saccharomonospora xinjiangensis XJ-54</name>
    <dbReference type="NCBI Taxonomy" id="882086"/>
    <lineage>
        <taxon>Bacteria</taxon>
        <taxon>Bacillati</taxon>
        <taxon>Actinomycetota</taxon>
        <taxon>Actinomycetes</taxon>
        <taxon>Pseudonocardiales</taxon>
        <taxon>Pseudonocardiaceae</taxon>
        <taxon>Saccharomonospora</taxon>
    </lineage>
</organism>
<evidence type="ECO:0000313" key="3">
    <source>
        <dbReference type="Proteomes" id="UP000004691"/>
    </source>
</evidence>
<dbReference type="InterPro" id="IPR023286">
    <property type="entry name" value="ABATE_dom_sf"/>
</dbReference>
<reference evidence="2 3" key="1">
    <citation type="submission" date="2012-01" db="EMBL/GenBank/DDBJ databases">
        <title>Improved High-Quality Draft sequence of Saccharomonospora xinjiangensis XJ-54.</title>
        <authorList>
            <consortium name="US DOE Joint Genome Institute"/>
            <person name="Lucas S."/>
            <person name="Han J."/>
            <person name="Lapidus A."/>
            <person name="Cheng J.-F."/>
            <person name="Goodwin L."/>
            <person name="Pitluck S."/>
            <person name="Peters L."/>
            <person name="Mikhailova N."/>
            <person name="Teshima H."/>
            <person name="Detter J.C."/>
            <person name="Han C."/>
            <person name="Tapia R."/>
            <person name="Land M."/>
            <person name="Hauser L."/>
            <person name="Kyrpides N."/>
            <person name="Ivanova N."/>
            <person name="Pagani I."/>
            <person name="Brambilla E.-M."/>
            <person name="Klenk H.-P."/>
            <person name="Woyke T."/>
        </authorList>
    </citation>
    <scope>NUCLEOTIDE SEQUENCE [LARGE SCALE GENOMIC DNA]</scope>
    <source>
        <strain evidence="2 3">XJ-54</strain>
    </source>
</reference>
<dbReference type="HOGENOM" id="CLU_087298_2_1_11"/>
<dbReference type="eggNOG" id="COG5516">
    <property type="taxonomic scope" value="Bacteria"/>
</dbReference>
<dbReference type="InterPro" id="IPR021005">
    <property type="entry name" value="Znf_CGNR"/>
</dbReference>
<evidence type="ECO:0000313" key="2">
    <source>
        <dbReference type="EMBL" id="EID56444.1"/>
    </source>
</evidence>
<dbReference type="PANTHER" id="PTHR35525:SF3">
    <property type="entry name" value="BLL6575 PROTEIN"/>
    <property type="match status" value="1"/>
</dbReference>
<sequence>MSDALPVTGEPLALDLINTRTSAGDLLATPPALGRWLALEADRLPETPEKITGRELEAVRALRDHTARALDHARRGRRPPKADLDALNRLQRAAPVVSELSWQDAMVTLVRRRLGSPGERLTAWLAEAAAEFLARPDVTKVRECEADDCVLLFLPAHPRRRWCSAARCGNRARVARHYQRHKTSGPELS</sequence>
<dbReference type="SUPFAM" id="SSF160904">
    <property type="entry name" value="Jann2411-like"/>
    <property type="match status" value="1"/>
</dbReference>
<evidence type="ECO:0000259" key="1">
    <source>
        <dbReference type="Pfam" id="PF11706"/>
    </source>
</evidence>
<dbReference type="Proteomes" id="UP000004691">
    <property type="component" value="Unassembled WGS sequence"/>
</dbReference>
<dbReference type="AlphaFoldDB" id="I0V8J1"/>
<dbReference type="OrthoDB" id="3211108at2"/>
<dbReference type="InterPro" id="IPR010852">
    <property type="entry name" value="ABATE"/>
</dbReference>
<keyword evidence="3" id="KW-1185">Reference proteome</keyword>